<dbReference type="RefSeq" id="WP_176975591.1">
    <property type="nucleotide sequence ID" value="NZ_JABZEO010000003.1"/>
</dbReference>
<accession>A0A850RIF1</accession>
<reference evidence="1 2" key="1">
    <citation type="submission" date="2020-06" db="EMBL/GenBank/DDBJ databases">
        <title>Whole-genome sequence of Allochromatium humboldtianum DSM 21881, type strain.</title>
        <authorList>
            <person name="Kyndt J.A."/>
            <person name="Meyer T.E."/>
        </authorList>
    </citation>
    <scope>NUCLEOTIDE SEQUENCE [LARGE SCALE GENOMIC DNA]</scope>
    <source>
        <strain evidence="1 2">DSM 21881</strain>
    </source>
</reference>
<sequence length="97" mass="10810">MKPETFTPGEQLATTNTAHAETGIRVRVYHERLRWGAYNIAKTTELAANIALELEDDEENRVQWASTGALHALLEVIRMASMDLHGTLTYVLGEDGQ</sequence>
<keyword evidence="2" id="KW-1185">Reference proteome</keyword>
<dbReference type="Proteomes" id="UP000592294">
    <property type="component" value="Unassembled WGS sequence"/>
</dbReference>
<comment type="caution">
    <text evidence="1">The sequence shown here is derived from an EMBL/GenBank/DDBJ whole genome shotgun (WGS) entry which is preliminary data.</text>
</comment>
<evidence type="ECO:0000313" key="1">
    <source>
        <dbReference type="EMBL" id="NVZ08823.1"/>
    </source>
</evidence>
<evidence type="ECO:0000313" key="2">
    <source>
        <dbReference type="Proteomes" id="UP000592294"/>
    </source>
</evidence>
<proteinExistence type="predicted"/>
<protein>
    <submittedName>
        <fullName evidence="1">Uncharacterized protein</fullName>
    </submittedName>
</protein>
<gene>
    <name evidence="1" type="ORF">HW932_06070</name>
</gene>
<dbReference type="AlphaFoldDB" id="A0A850RIF1"/>
<organism evidence="1 2">
    <name type="scientific">Allochromatium humboldtianum</name>
    <dbReference type="NCBI Taxonomy" id="504901"/>
    <lineage>
        <taxon>Bacteria</taxon>
        <taxon>Pseudomonadati</taxon>
        <taxon>Pseudomonadota</taxon>
        <taxon>Gammaproteobacteria</taxon>
        <taxon>Chromatiales</taxon>
        <taxon>Chromatiaceae</taxon>
        <taxon>Allochromatium</taxon>
    </lineage>
</organism>
<dbReference type="EMBL" id="JABZEO010000003">
    <property type="protein sequence ID" value="NVZ08823.1"/>
    <property type="molecule type" value="Genomic_DNA"/>
</dbReference>
<name>A0A850RIF1_9GAMM</name>